<dbReference type="Proteomes" id="UP000683493">
    <property type="component" value="Chromosome"/>
</dbReference>
<evidence type="ECO:0008006" key="3">
    <source>
        <dbReference type="Google" id="ProtNLM"/>
    </source>
</evidence>
<keyword evidence="2" id="KW-1185">Reference proteome</keyword>
<dbReference type="EMBL" id="CP076724">
    <property type="protein sequence ID" value="QWV95826.1"/>
    <property type="molecule type" value="Genomic_DNA"/>
</dbReference>
<evidence type="ECO:0000313" key="2">
    <source>
        <dbReference type="Proteomes" id="UP000683493"/>
    </source>
</evidence>
<reference evidence="1 2" key="1">
    <citation type="submission" date="2021-06" db="EMBL/GenBank/DDBJ databases">
        <title>Gemonas diversity in paddy soil.</title>
        <authorList>
            <person name="Liu G."/>
        </authorList>
    </citation>
    <scope>NUCLEOTIDE SEQUENCE [LARGE SCALE GENOMIC DNA]</scope>
    <source>
        <strain evidence="1 2">RG29</strain>
    </source>
</reference>
<protein>
    <recommendedName>
        <fullName evidence="3">HEPN AbiU2-like domain-containing protein</fullName>
    </recommendedName>
</protein>
<sequence>MYVEFELPAIPEHASDFAQYWLKSLFIQFPSNRYQINALTSTYVRLVEAAIIEYQLGAIKLGEFWGTHSSFNVGAMHRSVSHFETCISNMYRATNCFRRLRRDKNPLSQMLNAEKANFATDSIADRFRMIRNEIHHLEELVMKEQIADGQPFALKPDGPETPHPTEPNQTIKTIDRLVIGTREVRFGELTEWLSEMANFAVKIADFLPSS</sequence>
<gene>
    <name evidence="1" type="ORF">KP005_10505</name>
</gene>
<organism evidence="1 2">
    <name type="scientific">Geomonas diazotrophica</name>
    <dbReference type="NCBI Taxonomy" id="2843197"/>
    <lineage>
        <taxon>Bacteria</taxon>
        <taxon>Pseudomonadati</taxon>
        <taxon>Thermodesulfobacteriota</taxon>
        <taxon>Desulfuromonadia</taxon>
        <taxon>Geobacterales</taxon>
        <taxon>Geobacteraceae</taxon>
        <taxon>Geomonas</taxon>
    </lineage>
</organism>
<evidence type="ECO:0000313" key="1">
    <source>
        <dbReference type="EMBL" id="QWV95826.1"/>
    </source>
</evidence>
<accession>A0ABX8JCU6</accession>
<proteinExistence type="predicted"/>
<name>A0ABX8JCU6_9BACT</name>